<feature type="compositionally biased region" description="Basic and acidic residues" evidence="6">
    <location>
        <begin position="97"/>
        <end position="106"/>
    </location>
</feature>
<comment type="subcellular location">
    <subcellularLocation>
        <location evidence="1">Cell membrane</location>
    </subcellularLocation>
</comment>
<dbReference type="RefSeq" id="WP_214056493.1">
    <property type="nucleotide sequence ID" value="NZ_BAAAHS010000058.1"/>
</dbReference>
<feature type="region of interest" description="Disordered" evidence="6">
    <location>
        <begin position="97"/>
        <end position="116"/>
    </location>
</feature>
<dbReference type="EMBL" id="CP075371">
    <property type="protein sequence ID" value="QVT81059.1"/>
    <property type="molecule type" value="Genomic_DNA"/>
</dbReference>
<evidence type="ECO:0000259" key="8">
    <source>
        <dbReference type="Pfam" id="PF13190"/>
    </source>
</evidence>
<sequence length="116" mass="12012">MSGRRLAVVALLVTLVLAGGLSFYASSHPDGLEYVAETTGFLDSAEDSATADSPLADYQTRGVDDERVSGGLAGLIGVTAVLGLSGGLFWAIRRRGDRAEDPDSPGRRSTSVDAGR</sequence>
<feature type="transmembrane region" description="Helical" evidence="7">
    <location>
        <begin position="72"/>
        <end position="92"/>
    </location>
</feature>
<evidence type="ECO:0000256" key="5">
    <source>
        <dbReference type="ARBA" id="ARBA00023136"/>
    </source>
</evidence>
<gene>
    <name evidence="9" type="ORF">ENKNEFLB_03465</name>
</gene>
<dbReference type="InterPro" id="IPR025937">
    <property type="entry name" value="PDGLE_dom"/>
</dbReference>
<keyword evidence="2" id="KW-1003">Cell membrane</keyword>
<keyword evidence="3 7" id="KW-0812">Transmembrane</keyword>
<reference evidence="9 10" key="1">
    <citation type="submission" date="2021-05" db="EMBL/GenBank/DDBJ databases">
        <title>Complete genome of Nocardioides aquaticus KCTC 9944T isolated from meromictic and hypersaline Ekho Lake, Antarctica.</title>
        <authorList>
            <person name="Hwang K."/>
            <person name="Kim K.M."/>
            <person name="Choe H."/>
        </authorList>
    </citation>
    <scope>NUCLEOTIDE SEQUENCE [LARGE SCALE GENOMIC DNA]</scope>
    <source>
        <strain evidence="9 10">KCTC 9944</strain>
    </source>
</reference>
<evidence type="ECO:0000256" key="6">
    <source>
        <dbReference type="SAM" id="MobiDB-lite"/>
    </source>
</evidence>
<proteinExistence type="predicted"/>
<protein>
    <recommendedName>
        <fullName evidence="8">PDGLE domain-containing protein</fullName>
    </recommendedName>
</protein>
<accession>A0ABX8EKK5</accession>
<keyword evidence="10" id="KW-1185">Reference proteome</keyword>
<keyword evidence="5 7" id="KW-0472">Membrane</keyword>
<feature type="compositionally biased region" description="Polar residues" evidence="6">
    <location>
        <begin position="107"/>
        <end position="116"/>
    </location>
</feature>
<evidence type="ECO:0000256" key="1">
    <source>
        <dbReference type="ARBA" id="ARBA00004236"/>
    </source>
</evidence>
<dbReference type="Proteomes" id="UP000679307">
    <property type="component" value="Chromosome"/>
</dbReference>
<evidence type="ECO:0000313" key="10">
    <source>
        <dbReference type="Proteomes" id="UP000679307"/>
    </source>
</evidence>
<dbReference type="Pfam" id="PF13190">
    <property type="entry name" value="PDGLE"/>
    <property type="match status" value="1"/>
</dbReference>
<evidence type="ECO:0000256" key="2">
    <source>
        <dbReference type="ARBA" id="ARBA00022475"/>
    </source>
</evidence>
<keyword evidence="4 7" id="KW-1133">Transmembrane helix</keyword>
<name>A0ABX8EKK5_9ACTN</name>
<evidence type="ECO:0000256" key="4">
    <source>
        <dbReference type="ARBA" id="ARBA00022989"/>
    </source>
</evidence>
<evidence type="ECO:0000256" key="3">
    <source>
        <dbReference type="ARBA" id="ARBA00022692"/>
    </source>
</evidence>
<organism evidence="9 10">
    <name type="scientific">Nocardioides aquaticus</name>
    <dbReference type="NCBI Taxonomy" id="160826"/>
    <lineage>
        <taxon>Bacteria</taxon>
        <taxon>Bacillati</taxon>
        <taxon>Actinomycetota</taxon>
        <taxon>Actinomycetes</taxon>
        <taxon>Propionibacteriales</taxon>
        <taxon>Nocardioidaceae</taxon>
        <taxon>Nocardioides</taxon>
    </lineage>
</organism>
<evidence type="ECO:0000313" key="9">
    <source>
        <dbReference type="EMBL" id="QVT81059.1"/>
    </source>
</evidence>
<feature type="domain" description="PDGLE" evidence="8">
    <location>
        <begin position="4"/>
        <end position="94"/>
    </location>
</feature>
<evidence type="ECO:0000256" key="7">
    <source>
        <dbReference type="SAM" id="Phobius"/>
    </source>
</evidence>